<sequence>MSSEIKIQEKVSVSEPVNEMHRKIVGDNGMTVFERYEARKPICTFGGSGVCCHLCSHGPCRITPNAPFGICGANADTIVARNWLRQTAMGAASYAYHLEEMINTLKAAARGSPVFRISDEKKLYEFAGKLGFKTAGVSPHSLALDLTDFLLAELRKGSDEPSRVAMAFAPGKRIEVWKKLGILGGGLNSEIRDNLVRTATSINSDAVDLLLKAMKMAISTNYVCLSIEMLHDIVFGTPSIVKTRADLGIIDRDTVNIIAHGHEPMMGMAVIKVSKYPEMIELARSAGAKGIKVYGSMDTGQELIQRAGVAAEGVEGQLGNWASQEFILATGAIDLVMADMNCTLPVMGEYVAKYGGKIVPVSGLVRTQSNGSAPVEFNASAAEEQAKEIIRQAVESYRSRKSVTIPTGCSDAVVGFSLESITGALGGSVAPLLDVIKNGSIKGIVAVVGCTNCKNGQGKTSTKLVEELVKKDILVVSAGCVSSDFQSAGFCDPSFADKAGDGLKAVCKSLGIPPVLNFGTCTDISRIYLVVTAIAEALGVDVPDLPVAASAPEYLEQKAVVYGTYAVAGGLFTHVGPIPPVTGSPLVTKVLTEVVEDLTGGKVNVEQDPVKAADAIYGHIMSKRQKLGI</sequence>
<dbReference type="InterPro" id="IPR016101">
    <property type="entry name" value="CO_DH_a-bundle"/>
</dbReference>
<dbReference type="GO" id="GO:0042542">
    <property type="term" value="P:response to hydrogen peroxide"/>
    <property type="evidence" value="ECO:0007669"/>
    <property type="project" value="TreeGrafter"/>
</dbReference>
<comment type="cofactor">
    <cofactor evidence="11">
        <name>[Ni-4Fe-5S] cluster</name>
        <dbReference type="ChEBI" id="CHEBI:177874"/>
    </cofactor>
</comment>
<feature type="binding site" evidence="14">
    <location>
        <position position="52"/>
    </location>
    <ligand>
        <name>[4Fe-4S] cluster</name>
        <dbReference type="ChEBI" id="CHEBI:49883"/>
        <label>2</label>
    </ligand>
</feature>
<dbReference type="InterPro" id="IPR004137">
    <property type="entry name" value="HCP/CODH"/>
</dbReference>
<evidence type="ECO:0000256" key="2">
    <source>
        <dbReference type="ARBA" id="ARBA00002452"/>
    </source>
</evidence>
<proteinExistence type="inferred from homology"/>
<dbReference type="GO" id="GO:0016151">
    <property type="term" value="F:nickel cation binding"/>
    <property type="evidence" value="ECO:0007669"/>
    <property type="project" value="InterPro"/>
</dbReference>
<dbReference type="GO" id="GO:0006091">
    <property type="term" value="P:generation of precursor metabolites and energy"/>
    <property type="evidence" value="ECO:0007669"/>
    <property type="project" value="InterPro"/>
</dbReference>
<evidence type="ECO:0000256" key="5">
    <source>
        <dbReference type="ARBA" id="ARBA00022485"/>
    </source>
</evidence>
<dbReference type="EMBL" id="PGCK01000003">
    <property type="protein sequence ID" value="MCD1294268.1"/>
    <property type="molecule type" value="Genomic_DNA"/>
</dbReference>
<comment type="subunit">
    <text evidence="4">Homodimer.</text>
</comment>
<feature type="binding site" evidence="14">
    <location>
        <position position="43"/>
    </location>
    <ligand>
        <name>[4Fe-4S] cluster</name>
        <dbReference type="ChEBI" id="CHEBI:49883"/>
        <label>1</label>
        <note>ligand shared between dimeric partners</note>
    </ligand>
</feature>
<evidence type="ECO:0000256" key="1">
    <source>
        <dbReference type="ARBA" id="ARBA00001966"/>
    </source>
</evidence>
<feature type="binding site" evidence="14">
    <location>
        <position position="480"/>
    </location>
    <ligand>
        <name>[Ni-4Fe-4S] cluster</name>
        <dbReference type="ChEBI" id="CHEBI:47739"/>
    </ligand>
</feature>
<dbReference type="Proteomes" id="UP001320159">
    <property type="component" value="Unassembled WGS sequence"/>
</dbReference>
<dbReference type="EC" id="1.2.7.4" evidence="13"/>
<evidence type="ECO:0000256" key="12">
    <source>
        <dbReference type="ARBA" id="ARBA00048733"/>
    </source>
</evidence>
<dbReference type="Pfam" id="PF03063">
    <property type="entry name" value="Prismane"/>
    <property type="match status" value="1"/>
</dbReference>
<dbReference type="SUPFAM" id="SSF56821">
    <property type="entry name" value="Prismane protein-like"/>
    <property type="match status" value="1"/>
</dbReference>
<feature type="binding site" evidence="14">
    <location>
        <position position="60"/>
    </location>
    <ligand>
        <name>[4Fe-4S] cluster</name>
        <dbReference type="ChEBI" id="CHEBI:49883"/>
        <label>2</label>
    </ligand>
</feature>
<keyword evidence="10 13" id="KW-0411">Iron-sulfur</keyword>
<feature type="binding site" evidence="14">
    <location>
        <position position="262"/>
    </location>
    <ligand>
        <name>[Ni-4Fe-4S] cluster</name>
        <dbReference type="ChEBI" id="CHEBI:47739"/>
    </ligand>
</feature>
<evidence type="ECO:0000256" key="13">
    <source>
        <dbReference type="PIRNR" id="PIRNR005023"/>
    </source>
</evidence>
<gene>
    <name evidence="15" type="primary">cooS</name>
    <name evidence="15" type="ORF">CUJ83_04560</name>
</gene>
<dbReference type="Gene3D" id="1.20.1270.30">
    <property type="match status" value="1"/>
</dbReference>
<name>A0AAP2W5G0_9EURY</name>
<feature type="binding site" evidence="14">
    <location>
        <position position="450"/>
    </location>
    <ligand>
        <name>[Ni-4Fe-4S] cluster</name>
        <dbReference type="ChEBI" id="CHEBI:47739"/>
    </ligand>
</feature>
<organism evidence="15 16">
    <name type="scientific">Methanooceanicella nereidis</name>
    <dbReference type="NCBI Taxonomy" id="2052831"/>
    <lineage>
        <taxon>Archaea</taxon>
        <taxon>Methanobacteriati</taxon>
        <taxon>Methanobacteriota</taxon>
        <taxon>Stenosarchaea group</taxon>
        <taxon>Methanomicrobia</taxon>
        <taxon>Methanocellales</taxon>
        <taxon>Methanocellaceae</taxon>
        <taxon>Methanooceanicella</taxon>
    </lineage>
</organism>
<protein>
    <recommendedName>
        <fullName evidence="13">Carbon monoxide dehydrogenase</fullName>
        <ecNumber evidence="13">1.2.7.4</ecNumber>
    </recommendedName>
</protein>
<evidence type="ECO:0000256" key="10">
    <source>
        <dbReference type="ARBA" id="ARBA00023014"/>
    </source>
</evidence>
<evidence type="ECO:0000256" key="8">
    <source>
        <dbReference type="ARBA" id="ARBA00023002"/>
    </source>
</evidence>
<feature type="binding site" evidence="14">
    <location>
        <position position="521"/>
    </location>
    <ligand>
        <name>[Ni-4Fe-4S] cluster</name>
        <dbReference type="ChEBI" id="CHEBI:47739"/>
    </ligand>
</feature>
<dbReference type="PIRSF" id="PIRSF005023">
    <property type="entry name" value="CODH"/>
    <property type="match status" value="1"/>
</dbReference>
<comment type="function">
    <text evidence="2">CODH oxidizes carbon monoxide coupled, via CooF, to the reduction of a hydrogen cation by a hydrogenase (possibly CooH).</text>
</comment>
<dbReference type="PANTHER" id="PTHR30109:SF4">
    <property type="entry name" value="CARBON MONOXIDE DEHYDROGENASE"/>
    <property type="match status" value="1"/>
</dbReference>
<dbReference type="GO" id="GO:0004601">
    <property type="term" value="F:peroxidase activity"/>
    <property type="evidence" value="ECO:0007669"/>
    <property type="project" value="TreeGrafter"/>
</dbReference>
<comment type="cofactor">
    <cofactor evidence="1">
        <name>[4Fe-4S] cluster</name>
        <dbReference type="ChEBI" id="CHEBI:49883"/>
    </cofactor>
</comment>
<dbReference type="GO" id="GO:0050418">
    <property type="term" value="F:hydroxylamine reductase activity"/>
    <property type="evidence" value="ECO:0007669"/>
    <property type="project" value="TreeGrafter"/>
</dbReference>
<dbReference type="RefSeq" id="WP_230741085.1">
    <property type="nucleotide sequence ID" value="NZ_PGCK01000003.1"/>
</dbReference>
<keyword evidence="6 14" id="KW-0533">Nickel</keyword>
<feature type="binding site" evidence="14">
    <location>
        <position position="55"/>
    </location>
    <ligand>
        <name>[4Fe-4S] cluster</name>
        <dbReference type="ChEBI" id="CHEBI:49883"/>
        <label>2</label>
    </ligand>
</feature>
<dbReference type="InterPro" id="IPR011254">
    <property type="entry name" value="Prismane-like_sf"/>
</dbReference>
<evidence type="ECO:0000256" key="9">
    <source>
        <dbReference type="ARBA" id="ARBA00023004"/>
    </source>
</evidence>
<dbReference type="NCBIfam" id="TIGR01702">
    <property type="entry name" value="CO_DH_cata"/>
    <property type="match status" value="1"/>
</dbReference>
<reference evidence="15 16" key="1">
    <citation type="submission" date="2017-11" db="EMBL/GenBank/DDBJ databases">
        <title>Isolation and Characterization of Family Methanocellaceae Species from Potential Methane Hydrate Area Offshore Southwestern Taiwan.</title>
        <authorList>
            <person name="Zhang W.-L."/>
            <person name="Chen W.-C."/>
            <person name="Lai M.-C."/>
            <person name="Chen S.-C."/>
        </authorList>
    </citation>
    <scope>NUCLEOTIDE SEQUENCE [LARGE SCALE GENOMIC DNA]</scope>
    <source>
        <strain evidence="15 16">CWC-04</strain>
    </source>
</reference>
<keyword evidence="16" id="KW-1185">Reference proteome</keyword>
<keyword evidence="5 13" id="KW-0004">4Fe-4S</keyword>
<dbReference type="AlphaFoldDB" id="A0AAP2W5G0"/>
<dbReference type="Gene3D" id="3.40.50.2030">
    <property type="match status" value="2"/>
</dbReference>
<evidence type="ECO:0000313" key="16">
    <source>
        <dbReference type="Proteomes" id="UP001320159"/>
    </source>
</evidence>
<comment type="catalytic activity">
    <reaction evidence="12 13">
        <text>CO + 2 oxidized [2Fe-2S]-[ferredoxin] + H2O = 2 reduced [2Fe-2S]-[ferredoxin] + CO2 + 2 H(+)</text>
        <dbReference type="Rhea" id="RHEA:21040"/>
        <dbReference type="Rhea" id="RHEA-COMP:10000"/>
        <dbReference type="Rhea" id="RHEA-COMP:10001"/>
        <dbReference type="ChEBI" id="CHEBI:15377"/>
        <dbReference type="ChEBI" id="CHEBI:15378"/>
        <dbReference type="ChEBI" id="CHEBI:16526"/>
        <dbReference type="ChEBI" id="CHEBI:17245"/>
        <dbReference type="ChEBI" id="CHEBI:33737"/>
        <dbReference type="ChEBI" id="CHEBI:33738"/>
        <dbReference type="EC" id="1.2.7.4"/>
    </reaction>
</comment>
<evidence type="ECO:0000256" key="6">
    <source>
        <dbReference type="ARBA" id="ARBA00022596"/>
    </source>
</evidence>
<comment type="similarity">
    <text evidence="3">Belongs to the Ni-containing carbon monoxide dehydrogenase family.</text>
</comment>
<evidence type="ECO:0000313" key="15">
    <source>
        <dbReference type="EMBL" id="MCD1294268.1"/>
    </source>
</evidence>
<accession>A0AAP2W5G0</accession>
<keyword evidence="9 13" id="KW-0408">Iron</keyword>
<keyword evidence="8 13" id="KW-0560">Oxidoreductase</keyword>
<evidence type="ECO:0000256" key="3">
    <source>
        <dbReference type="ARBA" id="ARBA00010689"/>
    </source>
</evidence>
<feature type="binding site" evidence="14">
    <location>
        <position position="71"/>
    </location>
    <ligand>
        <name>[4Fe-4S] cluster</name>
        <dbReference type="ChEBI" id="CHEBI:49883"/>
        <label>2</label>
    </ligand>
</feature>
<evidence type="ECO:0000256" key="4">
    <source>
        <dbReference type="ARBA" id="ARBA00011738"/>
    </source>
</evidence>
<feature type="binding site" evidence="14">
    <location>
        <position position="51"/>
    </location>
    <ligand>
        <name>[4Fe-4S] cluster</name>
        <dbReference type="ChEBI" id="CHEBI:49883"/>
        <label>1</label>
        <note>ligand shared between dimeric partners</note>
    </ligand>
</feature>
<evidence type="ECO:0000256" key="7">
    <source>
        <dbReference type="ARBA" id="ARBA00022723"/>
    </source>
</evidence>
<evidence type="ECO:0000256" key="14">
    <source>
        <dbReference type="PIRSR" id="PIRSR005023-1"/>
    </source>
</evidence>
<dbReference type="InterPro" id="IPR010047">
    <property type="entry name" value="CODH"/>
</dbReference>
<dbReference type="GO" id="GO:0043885">
    <property type="term" value="F:anaerobic carbon-monoxide dehydrogenase activity"/>
    <property type="evidence" value="ECO:0007669"/>
    <property type="project" value="UniProtKB-UniRule"/>
</dbReference>
<keyword evidence="7 13" id="KW-0479">Metal-binding</keyword>
<dbReference type="GO" id="GO:0051539">
    <property type="term" value="F:4 iron, 4 sulfur cluster binding"/>
    <property type="evidence" value="ECO:0007669"/>
    <property type="project" value="UniProtKB-UniRule"/>
</dbReference>
<dbReference type="InterPro" id="IPR016099">
    <property type="entry name" value="Prismane-like_a/b-sand"/>
</dbReference>
<dbReference type="PANTHER" id="PTHR30109">
    <property type="entry name" value="HYDROXYLAMINE REDUCTASE"/>
    <property type="match status" value="1"/>
</dbReference>
<evidence type="ECO:0000256" key="11">
    <source>
        <dbReference type="ARBA" id="ARBA00034454"/>
    </source>
</evidence>
<feature type="binding site" evidence="14">
    <location>
        <position position="342"/>
    </location>
    <ligand>
        <name>[Ni-4Fe-4S] cluster</name>
        <dbReference type="ChEBI" id="CHEBI:47739"/>
    </ligand>
</feature>
<comment type="caution">
    <text evidence="15">The sequence shown here is derived from an EMBL/GenBank/DDBJ whole genome shotgun (WGS) entry which is preliminary data.</text>
</comment>